<dbReference type="KEGG" id="maw:19244816"/>
<protein>
    <submittedName>
        <fullName evidence="2">Uncharacterized protein</fullName>
    </submittedName>
</protein>
<sequence>MVSTDSVTLPTTLSITLEVRILYFEAAKRRSTQQTHLLGTPKRLWNPILMSGQVTGPNGTKEPEPQPRAHAPEQCQGCHDLIYCLYPGCHSQGFRQGTDLEEHYKSAHAQSASMLSDTSAGMSTALDPFDRLEVFLESLQKSAGIDGKTADEESTESTDSLQKPVKRTSQAGWRWRCAKCSQIIDLDYYGYVCPFCRQT</sequence>
<name>E9DSA7_METAQ</name>
<dbReference type="EMBL" id="GL698471">
    <property type="protein sequence ID" value="EFY93267.1"/>
    <property type="molecule type" value="Genomic_DNA"/>
</dbReference>
<reference evidence="2 3" key="1">
    <citation type="journal article" date="2011" name="PLoS Genet.">
        <title>Genome sequencing and comparative transcriptomics of the model entomopathogenic fungi Metarhizium anisopliae and M. acridum.</title>
        <authorList>
            <person name="Gao Q."/>
            <person name="Jin K."/>
            <person name="Ying S.H."/>
            <person name="Zhang Y."/>
            <person name="Xiao G."/>
            <person name="Shang Y."/>
            <person name="Duan Z."/>
            <person name="Hu X."/>
            <person name="Xie X.Q."/>
            <person name="Zhou G."/>
            <person name="Peng G."/>
            <person name="Luo Z."/>
            <person name="Huang W."/>
            <person name="Wang B."/>
            <person name="Fang W."/>
            <person name="Wang S."/>
            <person name="Zhong Y."/>
            <person name="Ma L.J."/>
            <person name="St Leger R.J."/>
            <person name="Zhao G.P."/>
            <person name="Pei Y."/>
            <person name="Feng M.G."/>
            <person name="Xia Y."/>
            <person name="Wang C."/>
        </authorList>
    </citation>
    <scope>NUCLEOTIDE SEQUENCE [LARGE SCALE GENOMIC DNA]</scope>
    <source>
        <strain evidence="2 3">CQMa 102</strain>
    </source>
</reference>
<dbReference type="GeneID" id="19244816"/>
<proteinExistence type="predicted"/>
<keyword evidence="3" id="KW-1185">Reference proteome</keyword>
<dbReference type="Proteomes" id="UP000002499">
    <property type="component" value="Unassembled WGS sequence"/>
</dbReference>
<gene>
    <name evidence="2" type="ORF">MAC_00505</name>
</gene>
<feature type="region of interest" description="Disordered" evidence="1">
    <location>
        <begin position="51"/>
        <end position="72"/>
    </location>
</feature>
<dbReference type="RefSeq" id="XP_007806845.1">
    <property type="nucleotide sequence ID" value="XM_007808654.1"/>
</dbReference>
<organism evidence="3">
    <name type="scientific">Metarhizium acridum (strain CQMa 102)</name>
    <dbReference type="NCBI Taxonomy" id="655827"/>
    <lineage>
        <taxon>Eukaryota</taxon>
        <taxon>Fungi</taxon>
        <taxon>Dikarya</taxon>
        <taxon>Ascomycota</taxon>
        <taxon>Pezizomycotina</taxon>
        <taxon>Sordariomycetes</taxon>
        <taxon>Hypocreomycetidae</taxon>
        <taxon>Hypocreales</taxon>
        <taxon>Clavicipitaceae</taxon>
        <taxon>Metarhizium</taxon>
    </lineage>
</organism>
<dbReference type="AlphaFoldDB" id="E9DSA7"/>
<evidence type="ECO:0000313" key="3">
    <source>
        <dbReference type="Proteomes" id="UP000002499"/>
    </source>
</evidence>
<feature type="compositionally biased region" description="Basic and acidic residues" evidence="1">
    <location>
        <begin position="61"/>
        <end position="71"/>
    </location>
</feature>
<dbReference type="HOGENOM" id="CLU_118690_0_0_1"/>
<dbReference type="OrthoDB" id="4958867at2759"/>
<accession>E9DSA7</accession>
<dbReference type="InParanoid" id="E9DSA7"/>
<evidence type="ECO:0000313" key="2">
    <source>
        <dbReference type="EMBL" id="EFY93267.1"/>
    </source>
</evidence>
<evidence type="ECO:0000256" key="1">
    <source>
        <dbReference type="SAM" id="MobiDB-lite"/>
    </source>
</evidence>